<evidence type="ECO:0000313" key="3">
    <source>
        <dbReference type="Proteomes" id="UP000503640"/>
    </source>
</evidence>
<feature type="transmembrane region" description="Helical" evidence="1">
    <location>
        <begin position="345"/>
        <end position="365"/>
    </location>
</feature>
<feature type="transmembrane region" description="Helical" evidence="1">
    <location>
        <begin position="460"/>
        <end position="484"/>
    </location>
</feature>
<organism evidence="2 3">
    <name type="scientific">Anaeromyxobacter diazotrophicus</name>
    <dbReference type="NCBI Taxonomy" id="2590199"/>
    <lineage>
        <taxon>Bacteria</taxon>
        <taxon>Pseudomonadati</taxon>
        <taxon>Myxococcota</taxon>
        <taxon>Myxococcia</taxon>
        <taxon>Myxococcales</taxon>
        <taxon>Cystobacterineae</taxon>
        <taxon>Anaeromyxobacteraceae</taxon>
        <taxon>Anaeromyxobacter</taxon>
    </lineage>
</organism>
<feature type="transmembrane region" description="Helical" evidence="1">
    <location>
        <begin position="389"/>
        <end position="410"/>
    </location>
</feature>
<proteinExistence type="predicted"/>
<feature type="transmembrane region" description="Helical" evidence="1">
    <location>
        <begin position="241"/>
        <end position="260"/>
    </location>
</feature>
<reference evidence="3" key="1">
    <citation type="journal article" date="2020" name="Appl. Environ. Microbiol.">
        <title>Diazotrophic Anaeromyxobacter Isolates from Soils.</title>
        <authorList>
            <person name="Masuda Y."/>
            <person name="Yamanaka H."/>
            <person name="Xu Z.X."/>
            <person name="Shiratori Y."/>
            <person name="Aono T."/>
            <person name="Amachi S."/>
            <person name="Senoo K."/>
            <person name="Itoh H."/>
        </authorList>
    </citation>
    <scope>NUCLEOTIDE SEQUENCE [LARGE SCALE GENOMIC DNA]</scope>
    <source>
        <strain evidence="3">R267</strain>
    </source>
</reference>
<dbReference type="EMBL" id="BJTG01000007">
    <property type="protein sequence ID" value="GEJ58394.1"/>
    <property type="molecule type" value="Genomic_DNA"/>
</dbReference>
<sequence>MSARLADLVELRLRLGLRRLRGRGGAAEGAAQLVLFALAIPAALALAAALGFGSWRAARAGSGESAIALGAILFGLWQSWTAVGVTVNERDALDLRRMLVYPVAPGRVYALGLTASLVGDPLALTWLVLLAGVVAGAAVARPGAWLLLLVLALLLFAAATTALVALLQELLARLARRRFAREAALAAGLAGWLAFALSGARGAGALRTAFPAAVRLRWVLFPPALAHAGVAHLFAGRPARALPWLALLALAAAVTGWLAYRVALGDAQAGGEAALAAPRRGRPAAPLFPERLGPLFEKEARQLARHPAVRVFALALPALAALVGWKAPVHLPGDLAPLSQALPLFFLAVYVHLGLQAFWVNPLAWERGGARAFYLAPVVPDEVLAAKNLALAACATLVFLAAETAYAAAAGWPEPWAVAGALALELGLAPVLYGLGNVIGILWPRAAPVGAQRSGALSPLAALAGMVIASGATLLFAIPVLVAIALDRLWLAPAAWAALAAGGAIAWRLALPAAGRLLWRRREAVLAAVTGDEV</sequence>
<comment type="caution">
    <text evidence="2">The sequence shown here is derived from an EMBL/GenBank/DDBJ whole genome shotgun (WGS) entry which is preliminary data.</text>
</comment>
<name>A0A7I9VPQ2_9BACT</name>
<dbReference type="AlphaFoldDB" id="A0A7I9VPQ2"/>
<dbReference type="Proteomes" id="UP000503640">
    <property type="component" value="Unassembled WGS sequence"/>
</dbReference>
<protein>
    <recommendedName>
        <fullName evidence="4">ABC-2 type transport system permease protein</fullName>
    </recommendedName>
</protein>
<gene>
    <name evidence="2" type="ORF">AMYX_31350</name>
</gene>
<accession>A0A7I9VPQ2</accession>
<feature type="transmembrane region" description="Helical" evidence="1">
    <location>
        <begin position="67"/>
        <end position="87"/>
    </location>
</feature>
<keyword evidence="1" id="KW-0812">Transmembrane</keyword>
<keyword evidence="1" id="KW-0472">Membrane</keyword>
<feature type="transmembrane region" description="Helical" evidence="1">
    <location>
        <begin position="33"/>
        <end position="55"/>
    </location>
</feature>
<feature type="transmembrane region" description="Helical" evidence="1">
    <location>
        <begin position="144"/>
        <end position="167"/>
    </location>
</feature>
<evidence type="ECO:0000313" key="2">
    <source>
        <dbReference type="EMBL" id="GEJ58394.1"/>
    </source>
</evidence>
<feature type="transmembrane region" description="Helical" evidence="1">
    <location>
        <begin position="490"/>
        <end position="511"/>
    </location>
</feature>
<feature type="transmembrane region" description="Helical" evidence="1">
    <location>
        <begin position="179"/>
        <end position="200"/>
    </location>
</feature>
<feature type="transmembrane region" description="Helical" evidence="1">
    <location>
        <begin position="308"/>
        <end position="325"/>
    </location>
</feature>
<evidence type="ECO:0008006" key="4">
    <source>
        <dbReference type="Google" id="ProtNLM"/>
    </source>
</evidence>
<evidence type="ECO:0000256" key="1">
    <source>
        <dbReference type="SAM" id="Phobius"/>
    </source>
</evidence>
<keyword evidence="1" id="KW-1133">Transmembrane helix</keyword>
<feature type="transmembrane region" description="Helical" evidence="1">
    <location>
        <begin position="416"/>
        <end position="439"/>
    </location>
</feature>
<feature type="transmembrane region" description="Helical" evidence="1">
    <location>
        <begin position="108"/>
        <end position="138"/>
    </location>
</feature>
<keyword evidence="3" id="KW-1185">Reference proteome</keyword>
<dbReference type="RefSeq" id="WP_176066890.1">
    <property type="nucleotide sequence ID" value="NZ_BJTG01000007.1"/>
</dbReference>